<evidence type="ECO:0000313" key="2">
    <source>
        <dbReference type="Proteomes" id="UP000821845"/>
    </source>
</evidence>
<evidence type="ECO:0000313" key="1">
    <source>
        <dbReference type="EMBL" id="KAH6929981.1"/>
    </source>
</evidence>
<proteinExistence type="predicted"/>
<dbReference type="EMBL" id="CM023485">
    <property type="protein sequence ID" value="KAH6929981.1"/>
    <property type="molecule type" value="Genomic_DNA"/>
</dbReference>
<name>A0ACB7S7F9_HYAAI</name>
<protein>
    <submittedName>
        <fullName evidence="1">Uncharacterized protein</fullName>
    </submittedName>
</protein>
<gene>
    <name evidence="1" type="ORF">HPB50_007818</name>
</gene>
<organism evidence="1 2">
    <name type="scientific">Hyalomma asiaticum</name>
    <name type="common">Tick</name>
    <dbReference type="NCBI Taxonomy" id="266040"/>
    <lineage>
        <taxon>Eukaryota</taxon>
        <taxon>Metazoa</taxon>
        <taxon>Ecdysozoa</taxon>
        <taxon>Arthropoda</taxon>
        <taxon>Chelicerata</taxon>
        <taxon>Arachnida</taxon>
        <taxon>Acari</taxon>
        <taxon>Parasitiformes</taxon>
        <taxon>Ixodida</taxon>
        <taxon>Ixodoidea</taxon>
        <taxon>Ixodidae</taxon>
        <taxon>Hyalomminae</taxon>
        <taxon>Hyalomma</taxon>
    </lineage>
</organism>
<sequence>MSLGRSKGNGHSGNHNAITDRHGANDGKHGNDDSIHATEGKAHKLVRTLATILEDNGGFGCTLHIVRGDCVNLNDLNNIEFE</sequence>
<reference evidence="1" key="1">
    <citation type="submission" date="2020-05" db="EMBL/GenBank/DDBJ databases">
        <title>Large-scale comparative analyses of tick genomes elucidate their genetic diversity and vector capacities.</title>
        <authorList>
            <person name="Jia N."/>
            <person name="Wang J."/>
            <person name="Shi W."/>
            <person name="Du L."/>
            <person name="Sun Y."/>
            <person name="Zhan W."/>
            <person name="Jiang J."/>
            <person name="Wang Q."/>
            <person name="Zhang B."/>
            <person name="Ji P."/>
            <person name="Sakyi L.B."/>
            <person name="Cui X."/>
            <person name="Yuan T."/>
            <person name="Jiang B."/>
            <person name="Yang W."/>
            <person name="Lam T.T.-Y."/>
            <person name="Chang Q."/>
            <person name="Ding S."/>
            <person name="Wang X."/>
            <person name="Zhu J."/>
            <person name="Ruan X."/>
            <person name="Zhao L."/>
            <person name="Wei J."/>
            <person name="Que T."/>
            <person name="Du C."/>
            <person name="Cheng J."/>
            <person name="Dai P."/>
            <person name="Han X."/>
            <person name="Huang E."/>
            <person name="Gao Y."/>
            <person name="Liu J."/>
            <person name="Shao H."/>
            <person name="Ye R."/>
            <person name="Li L."/>
            <person name="Wei W."/>
            <person name="Wang X."/>
            <person name="Wang C."/>
            <person name="Yang T."/>
            <person name="Huo Q."/>
            <person name="Li W."/>
            <person name="Guo W."/>
            <person name="Chen H."/>
            <person name="Zhou L."/>
            <person name="Ni X."/>
            <person name="Tian J."/>
            <person name="Zhou Y."/>
            <person name="Sheng Y."/>
            <person name="Liu T."/>
            <person name="Pan Y."/>
            <person name="Xia L."/>
            <person name="Li J."/>
            <person name="Zhao F."/>
            <person name="Cao W."/>
        </authorList>
    </citation>
    <scope>NUCLEOTIDE SEQUENCE</scope>
    <source>
        <strain evidence="1">Hyas-2018</strain>
    </source>
</reference>
<dbReference type="Proteomes" id="UP000821845">
    <property type="component" value="Chromosome 5"/>
</dbReference>
<accession>A0ACB7S7F9</accession>
<comment type="caution">
    <text evidence="1">The sequence shown here is derived from an EMBL/GenBank/DDBJ whole genome shotgun (WGS) entry which is preliminary data.</text>
</comment>
<keyword evidence="2" id="KW-1185">Reference proteome</keyword>